<feature type="region of interest" description="Disordered" evidence="1">
    <location>
        <begin position="111"/>
        <end position="131"/>
    </location>
</feature>
<dbReference type="EMBL" id="MT774254">
    <property type="protein sequence ID" value="QQO86213.1"/>
    <property type="molecule type" value="Viral_cRNA"/>
</dbReference>
<organism evidence="2 3">
    <name type="scientific">Lake Chad virus</name>
    <dbReference type="NCBI Taxonomy" id="688438"/>
    <lineage>
        <taxon>Viruses</taxon>
        <taxon>Riboviria</taxon>
        <taxon>Orthornavirae</taxon>
        <taxon>Negarnaviricota</taxon>
        <taxon>Polyploviricotina</taxon>
        <taxon>Insthoviricetes</taxon>
        <taxon>Articulavirales</taxon>
        <taxon>Orthomyxoviridae</taxon>
        <taxon>Quaranjavirus</taxon>
        <taxon>Quaranjavirus chadense</taxon>
    </lineage>
</organism>
<gene>
    <name evidence="2" type="primary">PA</name>
</gene>
<accession>A0A7T8IS55</accession>
<dbReference type="KEGG" id="vg:62675782"/>
<dbReference type="RefSeq" id="YP_009987460.1">
    <property type="nucleotide sequence ID" value="NC_052681.1"/>
</dbReference>
<dbReference type="GeneID" id="62675782"/>
<evidence type="ECO:0000313" key="3">
    <source>
        <dbReference type="Proteomes" id="UP000613587"/>
    </source>
</evidence>
<name>A0A7T8IS55_9ORTO</name>
<evidence type="ECO:0000313" key="2">
    <source>
        <dbReference type="EMBL" id="QQO86213.1"/>
    </source>
</evidence>
<feature type="region of interest" description="Disordered" evidence="1">
    <location>
        <begin position="55"/>
        <end position="87"/>
    </location>
</feature>
<evidence type="ECO:0000256" key="1">
    <source>
        <dbReference type="SAM" id="MobiDB-lite"/>
    </source>
</evidence>
<sequence>MSFEAYRLLISNNQLYEPDFVTQAGEQSEHWSRDNWKKREESLRHDKVCMLLMNTEPREEGHIQIEERAQESSSKSTATEEEEKKFSMDQVEELVDVGRVVYRENIELEQEAEEAQMEEQAEGGSDSGDEEDFFFGAEEEIEEDPDPEVLELMEPDLIDSNYRYTLLEGVTSGKYAQMEFTNLWGIVTNNQWDLVDRNRRKLIEVKVTTRPPLDVWEEVQQHAHGTDPEHYGAFIIHDDLQGNFTPYKFGNIDDLPGWPGALDFLIRRHAFLTSYGGIPAAGGIEDRLPVWDTIFMDKTRGWVAPLWKRGQIHPRRDDAPRMEPFDIDKFITLLEDPRERDLPKSAKWKGKLLPASWSRTIATVLDKDVDMVKVVINDFGVVGLWEAINSNEFKLERTVDALSRLLKIFKEGFENKDPYISVRKRKQGWLIRGKPRTSELVEALMELGIGCKPYKMTGAPEDGMKQWDYGDIEKMKWEDWMTELMETEAQPIAERTFQGGIFREAKSSHVLDDPAKKLCSRLYELFRTHKIGATCAKYMGFYSRMGGSYLRAVTGKNRQHSSLAILPLYYKTYDSKGQGKRNLTGFVIRGPHHVRESTDTINLLIVEKTCLTRAQMRERLSGGALVNGTWWVRKNAIRKTDPTYLSFLHNALFVPTNFLGELVTTNPNISFARDNPEYWDVILSGSFGSCPGFHLRRIIETVLMGILGKSQEEGYHDMYRKVYMLLMAEGRGDIAQVMDIRAMAEEMNECLLDSAFVMWCHCELLDFMKYVKDKEPFKNAE</sequence>
<feature type="compositionally biased region" description="Basic and acidic residues" evidence="1">
    <location>
        <begin position="56"/>
        <end position="70"/>
    </location>
</feature>
<reference evidence="2 3" key="1">
    <citation type="submission" date="2020-07" db="EMBL/GenBank/DDBJ databases">
        <authorList>
            <person name="Feng K.H."/>
            <person name="Tesh R.B."/>
            <person name="Allison A.B."/>
        </authorList>
    </citation>
    <scope>NUCLEOTIDE SEQUENCE [LARGE SCALE GENOMIC DNA]</scope>
    <source>
        <strain evidence="2">Ib An 38918</strain>
    </source>
</reference>
<keyword evidence="3" id="KW-1185">Reference proteome</keyword>
<dbReference type="Proteomes" id="UP000613587">
    <property type="component" value="Genome"/>
</dbReference>
<protein>
    <submittedName>
        <fullName evidence="2">Polymerase acidic protein</fullName>
    </submittedName>
</protein>
<proteinExistence type="predicted"/>